<keyword evidence="5 7" id="KW-0808">Transferase</keyword>
<keyword evidence="5 7" id="KW-0418">Kinase</keyword>
<keyword evidence="5" id="KW-0963">Cytoplasm</keyword>
<dbReference type="PANTHER" id="PTHR10695">
    <property type="entry name" value="DEPHOSPHO-COA KINASE-RELATED"/>
    <property type="match status" value="1"/>
</dbReference>
<organism evidence="7 8">
    <name type="scientific">Acinetobacter tandoii</name>
    <dbReference type="NCBI Taxonomy" id="202954"/>
    <lineage>
        <taxon>Bacteria</taxon>
        <taxon>Pseudomonadati</taxon>
        <taxon>Pseudomonadota</taxon>
        <taxon>Gammaproteobacteria</taxon>
        <taxon>Moraxellales</taxon>
        <taxon>Moraxellaceae</taxon>
        <taxon>Acinetobacter</taxon>
    </lineage>
</organism>
<dbReference type="UniPathway" id="UPA00241">
    <property type="reaction ID" value="UER00356"/>
</dbReference>
<dbReference type="GO" id="GO:0005524">
    <property type="term" value="F:ATP binding"/>
    <property type="evidence" value="ECO:0007669"/>
    <property type="project" value="UniProtKB-UniRule"/>
</dbReference>
<evidence type="ECO:0000256" key="4">
    <source>
        <dbReference type="ARBA" id="ARBA00022993"/>
    </source>
</evidence>
<dbReference type="Gene3D" id="3.40.50.300">
    <property type="entry name" value="P-loop containing nucleotide triphosphate hydrolases"/>
    <property type="match status" value="1"/>
</dbReference>
<keyword evidence="4 5" id="KW-0173">Coenzyme A biosynthesis</keyword>
<dbReference type="GO" id="GO:0004140">
    <property type="term" value="F:dephospho-CoA kinase activity"/>
    <property type="evidence" value="ECO:0007669"/>
    <property type="project" value="UniProtKB-UniRule"/>
</dbReference>
<evidence type="ECO:0000256" key="2">
    <source>
        <dbReference type="ARBA" id="ARBA00022741"/>
    </source>
</evidence>
<proteinExistence type="inferred from homology"/>
<dbReference type="GO" id="GO:0005737">
    <property type="term" value="C:cytoplasm"/>
    <property type="evidence" value="ECO:0007669"/>
    <property type="project" value="UniProtKB-SubCell"/>
</dbReference>
<keyword evidence="2 5" id="KW-0547">Nucleotide-binding</keyword>
<evidence type="ECO:0000256" key="1">
    <source>
        <dbReference type="ARBA" id="ARBA00009018"/>
    </source>
</evidence>
<dbReference type="Pfam" id="PF01121">
    <property type="entry name" value="CoaE"/>
    <property type="match status" value="1"/>
</dbReference>
<dbReference type="PROSITE" id="PS51219">
    <property type="entry name" value="DPCK"/>
    <property type="match status" value="1"/>
</dbReference>
<evidence type="ECO:0000256" key="3">
    <source>
        <dbReference type="ARBA" id="ARBA00022840"/>
    </source>
</evidence>
<name>A0A5N4WF94_9GAMM</name>
<dbReference type="EMBL" id="VXLD01000004">
    <property type="protein sequence ID" value="KAB1855904.1"/>
    <property type="molecule type" value="Genomic_DNA"/>
</dbReference>
<dbReference type="Proteomes" id="UP000325788">
    <property type="component" value="Unassembled WGS sequence"/>
</dbReference>
<dbReference type="RefSeq" id="WP_016168402.1">
    <property type="nucleotide sequence ID" value="NZ_BBNK01000003.1"/>
</dbReference>
<comment type="subcellular location">
    <subcellularLocation>
        <location evidence="5">Cytoplasm</location>
    </subcellularLocation>
</comment>
<comment type="similarity">
    <text evidence="1 5">Belongs to the CoaE family.</text>
</comment>
<dbReference type="InterPro" id="IPR027417">
    <property type="entry name" value="P-loop_NTPase"/>
</dbReference>
<feature type="binding site" evidence="5">
    <location>
        <begin position="14"/>
        <end position="19"/>
    </location>
    <ligand>
        <name>ATP</name>
        <dbReference type="ChEBI" id="CHEBI:30616"/>
    </ligand>
</feature>
<reference evidence="7 8" key="1">
    <citation type="submission" date="2019-09" db="EMBL/GenBank/DDBJ databases">
        <title>Draft genome sequence of Acinetobacter tandoii W4-4-4 isolated from environmental water sample.</title>
        <authorList>
            <person name="Wee S.K."/>
            <person name="Yan B."/>
            <person name="Mustaffa S.B."/>
            <person name="Yap E.P.H."/>
        </authorList>
    </citation>
    <scope>NUCLEOTIDE SEQUENCE [LARGE SCALE GENOMIC DNA]</scope>
    <source>
        <strain evidence="7 8">W4-4-4</strain>
    </source>
</reference>
<dbReference type="NCBIfam" id="TIGR00152">
    <property type="entry name" value="dephospho-CoA kinase"/>
    <property type="match status" value="1"/>
</dbReference>
<comment type="caution">
    <text evidence="7">The sequence shown here is derived from an EMBL/GenBank/DDBJ whole genome shotgun (WGS) entry which is preliminary data.</text>
</comment>
<gene>
    <name evidence="5" type="primary">coaE</name>
    <name evidence="7" type="ORF">F4W09_08880</name>
</gene>
<dbReference type="PANTHER" id="PTHR10695:SF46">
    <property type="entry name" value="BIFUNCTIONAL COENZYME A SYNTHASE-RELATED"/>
    <property type="match status" value="1"/>
</dbReference>
<comment type="pathway">
    <text evidence="5">Cofactor biosynthesis; coenzyme A biosynthesis; CoA from (R)-pantothenate: step 5/5.</text>
</comment>
<comment type="function">
    <text evidence="5">Catalyzes the phosphorylation of the 3'-hydroxyl group of dephosphocoenzyme A to form coenzyme A.</text>
</comment>
<dbReference type="GO" id="GO:0015937">
    <property type="term" value="P:coenzyme A biosynthetic process"/>
    <property type="evidence" value="ECO:0007669"/>
    <property type="project" value="UniProtKB-UniRule"/>
</dbReference>
<dbReference type="SUPFAM" id="SSF52540">
    <property type="entry name" value="P-loop containing nucleoside triphosphate hydrolases"/>
    <property type="match status" value="1"/>
</dbReference>
<keyword evidence="3 5" id="KW-0067">ATP-binding</keyword>
<sequence length="205" mass="22993">MQAPFILGLTGGIGSGKSAASHWFETQGIQVVDADIVAREVVEPDQPALHAIQAAFGDWVLDKTGALNRKALREHIFQHANARKVLEGITHPAIRQSIIQQLQDATSPYVILVSPLLLETNQHELTDRVLLIDASEDLQIERASQRDRQSIQQIRQIIQAQMPRKQKQQLAHDIVLNDGHLSHLYAHLEPLHQKYLSIAEQKKSL</sequence>
<accession>A0A5N4WF94</accession>
<dbReference type="AlphaFoldDB" id="A0A5N4WF94"/>
<evidence type="ECO:0000256" key="5">
    <source>
        <dbReference type="HAMAP-Rule" id="MF_00376"/>
    </source>
</evidence>
<evidence type="ECO:0000313" key="8">
    <source>
        <dbReference type="Proteomes" id="UP000325788"/>
    </source>
</evidence>
<dbReference type="EC" id="2.7.1.24" evidence="5 6"/>
<dbReference type="InterPro" id="IPR001977">
    <property type="entry name" value="Depp_CoAkinase"/>
</dbReference>
<protein>
    <recommendedName>
        <fullName evidence="5 6">Dephospho-CoA kinase</fullName>
        <ecNumber evidence="5 6">2.7.1.24</ecNumber>
    </recommendedName>
    <alternativeName>
        <fullName evidence="5">Dephosphocoenzyme A kinase</fullName>
    </alternativeName>
</protein>
<dbReference type="CDD" id="cd02022">
    <property type="entry name" value="DPCK"/>
    <property type="match status" value="1"/>
</dbReference>
<dbReference type="HAMAP" id="MF_00376">
    <property type="entry name" value="Dephospho_CoA_kinase"/>
    <property type="match status" value="1"/>
</dbReference>
<comment type="catalytic activity">
    <reaction evidence="5">
        <text>3'-dephospho-CoA + ATP = ADP + CoA + H(+)</text>
        <dbReference type="Rhea" id="RHEA:18245"/>
        <dbReference type="ChEBI" id="CHEBI:15378"/>
        <dbReference type="ChEBI" id="CHEBI:30616"/>
        <dbReference type="ChEBI" id="CHEBI:57287"/>
        <dbReference type="ChEBI" id="CHEBI:57328"/>
        <dbReference type="ChEBI" id="CHEBI:456216"/>
        <dbReference type="EC" id="2.7.1.24"/>
    </reaction>
</comment>
<evidence type="ECO:0000256" key="6">
    <source>
        <dbReference type="NCBIfam" id="TIGR00152"/>
    </source>
</evidence>
<evidence type="ECO:0000313" key="7">
    <source>
        <dbReference type="EMBL" id="KAB1855904.1"/>
    </source>
</evidence>